<dbReference type="RefSeq" id="WP_277279728.1">
    <property type="nucleotide sequence ID" value="NZ_JAROCY010000018.1"/>
</dbReference>
<organism evidence="2 3">
    <name type="scientific">Novosphingobium cyanobacteriorum</name>
    <dbReference type="NCBI Taxonomy" id="3024215"/>
    <lineage>
        <taxon>Bacteria</taxon>
        <taxon>Pseudomonadati</taxon>
        <taxon>Pseudomonadota</taxon>
        <taxon>Alphaproteobacteria</taxon>
        <taxon>Sphingomonadales</taxon>
        <taxon>Sphingomonadaceae</taxon>
        <taxon>Novosphingobium</taxon>
    </lineage>
</organism>
<accession>A0ABT6CM11</accession>
<dbReference type="Pfam" id="PF00378">
    <property type="entry name" value="ECH_1"/>
    <property type="match status" value="1"/>
</dbReference>
<sequence length="298" mass="32005">MADATVERIGSALAVTFTRPDKLNALTYEMHGIIRDAIDQADRDDAVRALIFTGTGRGFCAGTDLASGFSRISSDSAEAPTPGELSPRDKGGEIVLRLFDCHKPVIGAVNGIAAGMGAALTLPMDYRIGTPETRYIFPYVKRGIAPESCSSWFLPRIVGVNRALEWFQTGRPVPAQEALESGLLTDLVVDPVNLMEAALAVAARIADGTSSLAVSLARHMVWQGMAAPHPMVAHRHESRALVYMQRSGDPREGARAFMEKRPPEFSGSVAEALKEQFVGWEAPPYDPTSTARAAGRIA</sequence>
<reference evidence="2 3" key="1">
    <citation type="submission" date="2023-03" db="EMBL/GenBank/DDBJ databases">
        <title>Novosphingobium cyanobacteriorum sp. nov., isolated from a eutrophic reservoir during the Microcystis bloom period.</title>
        <authorList>
            <person name="Kang M."/>
            <person name="Le V."/>
            <person name="Ko S.-R."/>
            <person name="Lee S.-A."/>
            <person name="Ahn C.-Y."/>
        </authorList>
    </citation>
    <scope>NUCLEOTIDE SEQUENCE [LARGE SCALE GENOMIC DNA]</scope>
    <source>
        <strain evidence="2 3">HBC54</strain>
    </source>
</reference>
<dbReference type="Proteomes" id="UP001222770">
    <property type="component" value="Unassembled WGS sequence"/>
</dbReference>
<dbReference type="SUPFAM" id="SSF52096">
    <property type="entry name" value="ClpP/crotonase"/>
    <property type="match status" value="1"/>
</dbReference>
<evidence type="ECO:0000313" key="2">
    <source>
        <dbReference type="EMBL" id="MDF8334957.1"/>
    </source>
</evidence>
<proteinExistence type="inferred from homology"/>
<comment type="similarity">
    <text evidence="1">Belongs to the enoyl-CoA hydratase/isomerase family.</text>
</comment>
<evidence type="ECO:0000256" key="1">
    <source>
        <dbReference type="ARBA" id="ARBA00005254"/>
    </source>
</evidence>
<dbReference type="Gene3D" id="3.90.226.10">
    <property type="entry name" value="2-enoyl-CoA Hydratase, Chain A, domain 1"/>
    <property type="match status" value="1"/>
</dbReference>
<dbReference type="InterPro" id="IPR029045">
    <property type="entry name" value="ClpP/crotonase-like_dom_sf"/>
</dbReference>
<gene>
    <name evidence="2" type="ORF">POM99_17245</name>
</gene>
<dbReference type="InterPro" id="IPR051053">
    <property type="entry name" value="ECH/Chromodomain_protein"/>
</dbReference>
<dbReference type="PANTHER" id="PTHR43684:SF4">
    <property type="entry name" value="ENOYL-COA HYDRATASE_ISOMERASE FAMILY PROTEIN (AFU_ORTHOLOGUE AFUA_1G01890)"/>
    <property type="match status" value="1"/>
</dbReference>
<comment type="caution">
    <text evidence="2">The sequence shown here is derived from an EMBL/GenBank/DDBJ whole genome shotgun (WGS) entry which is preliminary data.</text>
</comment>
<dbReference type="InterPro" id="IPR014748">
    <property type="entry name" value="Enoyl-CoA_hydra_C"/>
</dbReference>
<keyword evidence="3" id="KW-1185">Reference proteome</keyword>
<dbReference type="Gene3D" id="1.10.12.10">
    <property type="entry name" value="Lyase 2-enoyl-coa Hydratase, Chain A, domain 2"/>
    <property type="match status" value="1"/>
</dbReference>
<name>A0ABT6CM11_9SPHN</name>
<dbReference type="CDD" id="cd06558">
    <property type="entry name" value="crotonase-like"/>
    <property type="match status" value="1"/>
</dbReference>
<dbReference type="PANTHER" id="PTHR43684">
    <property type="match status" value="1"/>
</dbReference>
<dbReference type="EMBL" id="JAROCY010000018">
    <property type="protein sequence ID" value="MDF8334957.1"/>
    <property type="molecule type" value="Genomic_DNA"/>
</dbReference>
<evidence type="ECO:0000313" key="3">
    <source>
        <dbReference type="Proteomes" id="UP001222770"/>
    </source>
</evidence>
<protein>
    <submittedName>
        <fullName evidence="2">Enoyl-CoA hydratase-related protein</fullName>
    </submittedName>
</protein>
<dbReference type="InterPro" id="IPR001753">
    <property type="entry name" value="Enoyl-CoA_hydra/iso"/>
</dbReference>